<dbReference type="AlphaFoldDB" id="A0A2W7R2T1"/>
<dbReference type="Proteomes" id="UP000249115">
    <property type="component" value="Unassembled WGS sequence"/>
</dbReference>
<accession>A0A2W7R2T1</accession>
<organism evidence="1 3">
    <name type="scientific">Algoriphagus ratkowskyi</name>
    <dbReference type="NCBI Taxonomy" id="57028"/>
    <lineage>
        <taxon>Bacteria</taxon>
        <taxon>Pseudomonadati</taxon>
        <taxon>Bacteroidota</taxon>
        <taxon>Cytophagia</taxon>
        <taxon>Cytophagales</taxon>
        <taxon>Cyclobacteriaceae</taxon>
        <taxon>Algoriphagus</taxon>
    </lineage>
</organism>
<sequence>MIVTKNPGGWNIFFHRSHALLAFKIGFKMSESLWPLPEYRLDGLSAITDHDNGQPKWNKSDNLTKAGAPLDFRQPSPMHLKYVKSLISECLHKSAFMTLMVSMHCCSIYKNQSSKEVVKFLRELEELSETIGKHLNLKKEDINECYRIVRFCDELSLTLCQGDLPKMGRKIQVEPLPGMEENFISKDEDGIITLDNWCFDQSEFKLSAEFYTAKKLKYISDHELISEIPLGKPMFEEFYFKKL</sequence>
<proteinExistence type="predicted"/>
<name>A0A2W7R2T1_9BACT</name>
<evidence type="ECO:0000313" key="2">
    <source>
        <dbReference type="EMBL" id="TXD76455.1"/>
    </source>
</evidence>
<protein>
    <submittedName>
        <fullName evidence="2">DUF3891 family protein</fullName>
    </submittedName>
    <submittedName>
        <fullName evidence="1">Uncharacterized protein DUF3891</fullName>
    </submittedName>
</protein>
<dbReference type="RefSeq" id="WP_086502515.1">
    <property type="nucleotide sequence ID" value="NZ_MSSV01000016.1"/>
</dbReference>
<keyword evidence="4" id="KW-1185">Reference proteome</keyword>
<evidence type="ECO:0000313" key="3">
    <source>
        <dbReference type="Proteomes" id="UP000249115"/>
    </source>
</evidence>
<dbReference type="EMBL" id="QKZU01000012">
    <property type="protein sequence ID" value="PZX53516.1"/>
    <property type="molecule type" value="Genomic_DNA"/>
</dbReference>
<evidence type="ECO:0000313" key="1">
    <source>
        <dbReference type="EMBL" id="PZX53516.1"/>
    </source>
</evidence>
<dbReference type="InterPro" id="IPR024992">
    <property type="entry name" value="DUF3891"/>
</dbReference>
<comment type="caution">
    <text evidence="1">The sequence shown here is derived from an EMBL/GenBank/DDBJ whole genome shotgun (WGS) entry which is preliminary data.</text>
</comment>
<reference evidence="2 4" key="2">
    <citation type="submission" date="2019-08" db="EMBL/GenBank/DDBJ databases">
        <title>Genome of Algoriphagus ratkowskyi IC026.</title>
        <authorList>
            <person name="Bowman J.P."/>
        </authorList>
    </citation>
    <scope>NUCLEOTIDE SEQUENCE [LARGE SCALE GENOMIC DNA]</scope>
    <source>
        <strain evidence="2 4">IC026</strain>
    </source>
</reference>
<evidence type="ECO:0000313" key="4">
    <source>
        <dbReference type="Proteomes" id="UP000321927"/>
    </source>
</evidence>
<dbReference type="Proteomes" id="UP000321927">
    <property type="component" value="Unassembled WGS sequence"/>
</dbReference>
<dbReference type="OrthoDB" id="872894at2"/>
<reference evidence="1 3" key="1">
    <citation type="submission" date="2018-06" db="EMBL/GenBank/DDBJ databases">
        <title>Genomic Encyclopedia of Archaeal and Bacterial Type Strains, Phase II (KMG-II): from individual species to whole genera.</title>
        <authorList>
            <person name="Goeker M."/>
        </authorList>
    </citation>
    <scope>NUCLEOTIDE SEQUENCE [LARGE SCALE GENOMIC DNA]</scope>
    <source>
        <strain evidence="1 3">DSM 22686</strain>
    </source>
</reference>
<dbReference type="EMBL" id="VORV01000011">
    <property type="protein sequence ID" value="TXD76455.1"/>
    <property type="molecule type" value="Genomic_DNA"/>
</dbReference>
<dbReference type="Pfam" id="PF13030">
    <property type="entry name" value="DUF3891"/>
    <property type="match status" value="1"/>
</dbReference>
<gene>
    <name evidence="2" type="ORF">ESW18_15705</name>
    <name evidence="1" type="ORF">LV84_03240</name>
</gene>